<dbReference type="EMBL" id="QPJC01000011">
    <property type="protein sequence ID" value="RCW40433.1"/>
    <property type="molecule type" value="Genomic_DNA"/>
</dbReference>
<dbReference type="AlphaFoldDB" id="A0A368VH40"/>
<dbReference type="OrthoDB" id="5186671at2"/>
<evidence type="ECO:0000313" key="1">
    <source>
        <dbReference type="EMBL" id="RCW40433.1"/>
    </source>
</evidence>
<evidence type="ECO:0000313" key="2">
    <source>
        <dbReference type="Proteomes" id="UP000253495"/>
    </source>
</evidence>
<sequence>MRIRPITPDALVTELVDLVEAHSTGPWTRVAIDGAPEAGTAELADAMVDPLRVRGREAVRVRTRDYLRPASLRLEHGHHDPDSYYRDWFDFDGLVREALAPLAAGGNGYVLPALRDPETGRSPRLARIPLQQRGVVLVDGPLLLGGSLPFDLTVHLWLAPATLQRRTPQAQRWRLPAFDRYATEVIPERTADCVVRVDRPGHPAVVDALS</sequence>
<dbReference type="RefSeq" id="WP_114454138.1">
    <property type="nucleotide sequence ID" value="NZ_QPJC01000011.1"/>
</dbReference>
<dbReference type="SUPFAM" id="SSF52540">
    <property type="entry name" value="P-loop containing nucleoside triphosphate hydrolases"/>
    <property type="match status" value="1"/>
</dbReference>
<comment type="caution">
    <text evidence="1">The sequence shown here is derived from an EMBL/GenBank/DDBJ whole genome shotgun (WGS) entry which is preliminary data.</text>
</comment>
<proteinExistence type="predicted"/>
<evidence type="ECO:0008006" key="3">
    <source>
        <dbReference type="Google" id="ProtNLM"/>
    </source>
</evidence>
<gene>
    <name evidence="1" type="ORF">DFQ14_11182</name>
</gene>
<dbReference type="Proteomes" id="UP000253495">
    <property type="component" value="Unassembled WGS sequence"/>
</dbReference>
<protein>
    <recommendedName>
        <fullName evidence="3">Uridine kinase</fullName>
    </recommendedName>
</protein>
<dbReference type="Gene3D" id="3.40.50.300">
    <property type="entry name" value="P-loop containing nucleotide triphosphate hydrolases"/>
    <property type="match status" value="1"/>
</dbReference>
<name>A0A368VH40_9ACTN</name>
<reference evidence="1 2" key="1">
    <citation type="submission" date="2018-07" db="EMBL/GenBank/DDBJ databases">
        <title>Genomic Encyclopedia of Type Strains, Phase III (KMG-III): the genomes of soil and plant-associated and newly described type strains.</title>
        <authorList>
            <person name="Whitman W."/>
        </authorList>
    </citation>
    <scope>NUCLEOTIDE SEQUENCE [LARGE SCALE GENOMIC DNA]</scope>
    <source>
        <strain evidence="1 2">CECT 8575</strain>
    </source>
</reference>
<dbReference type="InterPro" id="IPR027417">
    <property type="entry name" value="P-loop_NTPase"/>
</dbReference>
<organism evidence="1 2">
    <name type="scientific">Halopolyspora algeriensis</name>
    <dbReference type="NCBI Taxonomy" id="1500506"/>
    <lineage>
        <taxon>Bacteria</taxon>
        <taxon>Bacillati</taxon>
        <taxon>Actinomycetota</taxon>
        <taxon>Actinomycetes</taxon>
        <taxon>Actinomycetes incertae sedis</taxon>
        <taxon>Halopolyspora</taxon>
    </lineage>
</organism>
<accession>A0A368VH40</accession>
<keyword evidence="2" id="KW-1185">Reference proteome</keyword>